<reference evidence="3" key="1">
    <citation type="submission" date="2023-07" db="EMBL/GenBank/DDBJ databases">
        <authorList>
            <consortium name="AG Swart"/>
            <person name="Singh M."/>
            <person name="Singh A."/>
            <person name="Seah K."/>
            <person name="Emmerich C."/>
        </authorList>
    </citation>
    <scope>NUCLEOTIDE SEQUENCE</scope>
    <source>
        <strain evidence="3">DP1</strain>
    </source>
</reference>
<feature type="compositionally biased region" description="Basic and acidic residues" evidence="2">
    <location>
        <begin position="1343"/>
        <end position="1362"/>
    </location>
</feature>
<name>A0AAD1U310_EUPCR</name>
<feature type="region of interest" description="Disordered" evidence="2">
    <location>
        <begin position="601"/>
        <end position="625"/>
    </location>
</feature>
<evidence type="ECO:0000313" key="4">
    <source>
        <dbReference type="Proteomes" id="UP001295684"/>
    </source>
</evidence>
<dbReference type="Proteomes" id="UP001295684">
    <property type="component" value="Unassembled WGS sequence"/>
</dbReference>
<evidence type="ECO:0000256" key="2">
    <source>
        <dbReference type="SAM" id="MobiDB-lite"/>
    </source>
</evidence>
<comment type="caution">
    <text evidence="3">The sequence shown here is derived from an EMBL/GenBank/DDBJ whole genome shotgun (WGS) entry which is preliminary data.</text>
</comment>
<feature type="region of interest" description="Disordered" evidence="2">
    <location>
        <begin position="1343"/>
        <end position="1369"/>
    </location>
</feature>
<accession>A0AAD1U310</accession>
<keyword evidence="1" id="KW-0175">Coiled coil</keyword>
<gene>
    <name evidence="3" type="ORF">ECRASSUSDP1_LOCUS849</name>
</gene>
<feature type="coiled-coil region" evidence="1">
    <location>
        <begin position="1110"/>
        <end position="1137"/>
    </location>
</feature>
<keyword evidence="4" id="KW-1185">Reference proteome</keyword>
<proteinExistence type="predicted"/>
<sequence>MSIKKFFDHRYNETYARISNKKQSLRDDESAEKIKLKKVKQGPTPQEINDEKNIDQKNLKKSATMDLSKVKGAKNVKNFTKEQSLDKLNSYTFYDPKTEYKLKFINEEFIRNSQLHTETIRKMVVQKIYSVVMKNLDKRFEVTDFNKENLELWGKMFLRIKPIRKIEKELTDKVQMVLMKELIHNKEQLTNFVEMPRVEKKMSVVPPREKQKLPFDDLGLKLSNTSSKESDVKLPKPEKVDPAALHFENMKSGMEYIDRMIDKMEHDSETIKLHIDHAKKERRELGGMESYPLERLQNMLHEWDNQDMCTKDEIMDYAHELWVTVGQFEKELKKSTKGHELELEKVKYTLRSRIEWIKYKSHLHISALEEALRMTKEKKNTEIENMKMALSEYESRLLNQQINEPELSEILNFDPNKINDLDQLKRLAFKLQNAGKSLKNEAMQIKQKFSGQEHKINTLKESLDNLTEKYSDMTEVKDLYEKVISHIMAPPMKVVDIIAFGKFKKVANKSDPKELLEFFQKSQIKDNLLGISEQFISMVDSLNDLKKAFEDLKVVPKKKIIVDPTSLSVRKIEITDRTQNIFCESFITNSHCKLLNKGEAEEVDNVPKDKKRRGKRGKKGRGDGSFVRNEIEEKKQEIKEISNDITDNMKYLVESKYSLQLKKLRKQRAATLEEDQQEDLIKNLKIKMDGPKNSKKKVTVDDVLEKINEKVTKKVKKKSKKVQKKVSAQELIKAQENIFMGEDMNAKIPFQDCIEVQFGEEGNIECFKLRKNLTRLAIEKNQENAIEMIKNFEYSIDQLNQALSIKKKKEFKASTTQTSTQKPVLLGFMKQLLSEFESYDGGEKEKKEIEKELQSYGEEDLLATECTRITDSEDHLMTFKELLFTLFEYAKQKAISIAYRKNYEHEEIESPQESRNEETEHIKFSERTGKNTKRVMYTDPSGSLHSEDPDLPARYQEEVKGKEKKKAKIVAQIPMMKLYSESPKTSSKRETTINIFTLLDKHEGINETGLIRNVENKRKYALPLMNQSNKNPRASNQNSRQYVDQGISIKSSQRNVPIISSNMHNVGCQADQETRDAFTSTVDVDQSEQLANMIKVEAKKTIQLLELFMKINAKEKNEDYKQELNEIQRKTDEELNDAYDKFYTYAEETLESESSVIKNNDNAHDEDLFKGMEDDYAGTQTTFVTANGFKDRRAPFSKYVENAMRRNQLNLSAEIQPINFSQERVSTRKNLNNSAENEDLEIIKKPNRSLNRTKLSIKPNFFQSTNPGKFFRVKLKPLQGIKDQKNKGYIKDLAQKSNEKDQFPSKVKKNIPGRNPEHFYEYQFGFGQGDSKDSTQLASLSYEKNRDIPENIRNQGKTEEVSKMNSLTRNTIGPAKAETTKVSYTFYPLNSIETT</sequence>
<feature type="compositionally biased region" description="Basic and acidic residues" evidence="2">
    <location>
        <begin position="24"/>
        <end position="34"/>
    </location>
</feature>
<protein>
    <submittedName>
        <fullName evidence="3">Uncharacterized protein</fullName>
    </submittedName>
</protein>
<organism evidence="3 4">
    <name type="scientific">Euplotes crassus</name>
    <dbReference type="NCBI Taxonomy" id="5936"/>
    <lineage>
        <taxon>Eukaryota</taxon>
        <taxon>Sar</taxon>
        <taxon>Alveolata</taxon>
        <taxon>Ciliophora</taxon>
        <taxon>Intramacronucleata</taxon>
        <taxon>Spirotrichea</taxon>
        <taxon>Hypotrichia</taxon>
        <taxon>Euplotida</taxon>
        <taxon>Euplotidae</taxon>
        <taxon>Moneuplotes</taxon>
    </lineage>
</organism>
<evidence type="ECO:0000256" key="1">
    <source>
        <dbReference type="SAM" id="Coils"/>
    </source>
</evidence>
<dbReference type="EMBL" id="CAMPGE010000799">
    <property type="protein sequence ID" value="CAI2359557.1"/>
    <property type="molecule type" value="Genomic_DNA"/>
</dbReference>
<feature type="coiled-coil region" evidence="1">
    <location>
        <begin position="365"/>
        <end position="476"/>
    </location>
</feature>
<feature type="region of interest" description="Disordered" evidence="2">
    <location>
        <begin position="20"/>
        <end position="50"/>
    </location>
</feature>
<feature type="compositionally biased region" description="Basic residues" evidence="2">
    <location>
        <begin position="609"/>
        <end position="619"/>
    </location>
</feature>
<evidence type="ECO:0000313" key="3">
    <source>
        <dbReference type="EMBL" id="CAI2359557.1"/>
    </source>
</evidence>